<dbReference type="InterPro" id="IPR000836">
    <property type="entry name" value="PRTase_dom"/>
</dbReference>
<dbReference type="Proteomes" id="UP001220010">
    <property type="component" value="Unassembled WGS sequence"/>
</dbReference>
<dbReference type="Gene3D" id="3.40.50.2020">
    <property type="match status" value="1"/>
</dbReference>
<accession>A0ABT5XA95</accession>
<protein>
    <submittedName>
        <fullName evidence="4">Phosphoribosyltransferase</fullName>
    </submittedName>
</protein>
<dbReference type="GO" id="GO:0016757">
    <property type="term" value="F:glycosyltransferase activity"/>
    <property type="evidence" value="ECO:0007669"/>
    <property type="project" value="UniProtKB-KW"/>
</dbReference>
<evidence type="ECO:0000313" key="5">
    <source>
        <dbReference type="Proteomes" id="UP001220010"/>
    </source>
</evidence>
<keyword evidence="5" id="KW-1185">Reference proteome</keyword>
<keyword evidence="1 4" id="KW-0328">Glycosyltransferase</keyword>
<organism evidence="4 5">
    <name type="scientific">Candidatus Methanocrinis natronophilus</name>
    <dbReference type="NCBI Taxonomy" id="3033396"/>
    <lineage>
        <taxon>Archaea</taxon>
        <taxon>Methanobacteriati</taxon>
        <taxon>Methanobacteriota</taxon>
        <taxon>Stenosarchaea group</taxon>
        <taxon>Methanomicrobia</taxon>
        <taxon>Methanotrichales</taxon>
        <taxon>Methanotrichaceae</taxon>
        <taxon>Methanocrinis</taxon>
    </lineage>
</organism>
<dbReference type="Pfam" id="PF00156">
    <property type="entry name" value="Pribosyltran"/>
    <property type="match status" value="1"/>
</dbReference>
<proteinExistence type="predicted"/>
<dbReference type="PANTHER" id="PTHR43363">
    <property type="entry name" value="HYPOXANTHINE PHOSPHORIBOSYLTRANSFERASE"/>
    <property type="match status" value="1"/>
</dbReference>
<name>A0ABT5XA95_9EURY</name>
<feature type="domain" description="Phosphoribosyltransferase" evidence="3">
    <location>
        <begin position="13"/>
        <end position="150"/>
    </location>
</feature>
<dbReference type="CDD" id="cd06223">
    <property type="entry name" value="PRTases_typeI"/>
    <property type="match status" value="1"/>
</dbReference>
<dbReference type="PANTHER" id="PTHR43363:SF3">
    <property type="entry name" value="XANTHINE-GUANINE PHOSPHORIBOSYLTRANSFERASE"/>
    <property type="match status" value="1"/>
</dbReference>
<comment type="caution">
    <text evidence="4">The sequence shown here is derived from an EMBL/GenBank/DDBJ whole genome shotgun (WGS) entry which is preliminary data.</text>
</comment>
<dbReference type="InterPro" id="IPR029057">
    <property type="entry name" value="PRTase-like"/>
</dbReference>
<dbReference type="SUPFAM" id="SSF53271">
    <property type="entry name" value="PRTase-like"/>
    <property type="match status" value="1"/>
</dbReference>
<evidence type="ECO:0000259" key="3">
    <source>
        <dbReference type="Pfam" id="PF00156"/>
    </source>
</evidence>
<keyword evidence="2" id="KW-0808">Transferase</keyword>
<evidence type="ECO:0000313" key="4">
    <source>
        <dbReference type="EMBL" id="MDF0591611.1"/>
    </source>
</evidence>
<reference evidence="4 5" key="1">
    <citation type="submission" date="2023-03" db="EMBL/GenBank/DDBJ databases">
        <title>WGS of Methanotrichaceae archaeon Mx.</title>
        <authorList>
            <person name="Sorokin D.Y."/>
            <person name="Merkel A.Y."/>
        </authorList>
    </citation>
    <scope>NUCLEOTIDE SEQUENCE [LARGE SCALE GENOMIC DNA]</scope>
    <source>
        <strain evidence="4 5">Mx</strain>
    </source>
</reference>
<sequence>MIPESFPCHIVTWDEFYHLARTLSLEIKSSGWRPDLVVAIGRGGYVPARVVCDFLIHERLTSIKVEHWGIAAQKRDHAVVRFPLATPVEGERVLIVDDVTDTGDTLTTAVGYVESLGTEELRTAVLQHKASSAFKPDYYAEELAEWRWIIYPWAVHEDLVGFTGRILSSSDQQISKDQLRSELKRRFDIDIGEDEVAGILEAAAVLGMGGASGSV</sequence>
<evidence type="ECO:0000256" key="2">
    <source>
        <dbReference type="ARBA" id="ARBA00022679"/>
    </source>
</evidence>
<dbReference type="RefSeq" id="WP_316967339.1">
    <property type="nucleotide sequence ID" value="NZ_JARFPK010000050.1"/>
</dbReference>
<dbReference type="EMBL" id="JARFPK010000050">
    <property type="protein sequence ID" value="MDF0591611.1"/>
    <property type="molecule type" value="Genomic_DNA"/>
</dbReference>
<gene>
    <name evidence="4" type="ORF">P0O15_10620</name>
</gene>
<evidence type="ECO:0000256" key="1">
    <source>
        <dbReference type="ARBA" id="ARBA00022676"/>
    </source>
</evidence>